<dbReference type="AlphaFoldDB" id="A0A2S6IFD4"/>
<keyword evidence="3" id="KW-1185">Reference proteome</keyword>
<gene>
    <name evidence="2" type="ORF">CLV92_11269</name>
</gene>
<name>A0A2S6IFD4_9ACTN</name>
<accession>A0A2S6IFD4</accession>
<evidence type="ECO:0000256" key="1">
    <source>
        <dbReference type="SAM" id="MobiDB-lite"/>
    </source>
</evidence>
<dbReference type="RefSeq" id="WP_170112767.1">
    <property type="nucleotide sequence ID" value="NZ_PTJD01000012.1"/>
</dbReference>
<feature type="compositionally biased region" description="Pro residues" evidence="1">
    <location>
        <begin position="34"/>
        <end position="57"/>
    </location>
</feature>
<proteinExistence type="predicted"/>
<dbReference type="Proteomes" id="UP000239485">
    <property type="component" value="Unassembled WGS sequence"/>
</dbReference>
<evidence type="ECO:0000313" key="2">
    <source>
        <dbReference type="EMBL" id="PPK92896.1"/>
    </source>
</evidence>
<feature type="region of interest" description="Disordered" evidence="1">
    <location>
        <begin position="22"/>
        <end position="64"/>
    </location>
</feature>
<dbReference type="EMBL" id="PTJD01000012">
    <property type="protein sequence ID" value="PPK92896.1"/>
    <property type="molecule type" value="Genomic_DNA"/>
</dbReference>
<organism evidence="2 3">
    <name type="scientific">Kineococcus xinjiangensis</name>
    <dbReference type="NCBI Taxonomy" id="512762"/>
    <lineage>
        <taxon>Bacteria</taxon>
        <taxon>Bacillati</taxon>
        <taxon>Actinomycetota</taxon>
        <taxon>Actinomycetes</taxon>
        <taxon>Kineosporiales</taxon>
        <taxon>Kineosporiaceae</taxon>
        <taxon>Kineococcus</taxon>
    </lineage>
</organism>
<protein>
    <submittedName>
        <fullName evidence="2">Uncharacterized protein</fullName>
    </submittedName>
</protein>
<evidence type="ECO:0000313" key="3">
    <source>
        <dbReference type="Proteomes" id="UP000239485"/>
    </source>
</evidence>
<reference evidence="2 3" key="1">
    <citation type="submission" date="2018-02" db="EMBL/GenBank/DDBJ databases">
        <title>Genomic Encyclopedia of Archaeal and Bacterial Type Strains, Phase II (KMG-II): from individual species to whole genera.</title>
        <authorList>
            <person name="Goeker M."/>
        </authorList>
    </citation>
    <scope>NUCLEOTIDE SEQUENCE [LARGE SCALE GENOMIC DNA]</scope>
    <source>
        <strain evidence="2 3">DSM 22857</strain>
    </source>
</reference>
<dbReference type="PROSITE" id="PS51257">
    <property type="entry name" value="PROKAR_LIPOPROTEIN"/>
    <property type="match status" value="1"/>
</dbReference>
<sequence length="325" mass="33625">MRARTGPGVLLACLLLAACGQEPSGPGRAAVQAPAPPEPAPPASTGPAPAEPAPSPHLVPDGYDGPLGAVGLVLEDSSHDPQLCTGAVAASDPPQCRGLELAGWDWSALEPGSYESKAGSRYGDYFVVGTVEGDTLTLTQPPRPPAAAGGVLASEEPREHDFGSPCPTPPGGWKPVDPARATDEAFSAGAARAEAVEGYAGSWMDQNLPAGAPGTDIPEELANDPQRVVLNVRTVGDREAMKAAVREVWGGALCISPAQRTEAEVQRIADEVFARYEGSWGSVDVLTGTVEVGVPVARVSEQRELDERYGPGVVRLRGALQPVPR</sequence>
<comment type="caution">
    <text evidence="2">The sequence shown here is derived from an EMBL/GenBank/DDBJ whole genome shotgun (WGS) entry which is preliminary data.</text>
</comment>